<dbReference type="AlphaFoldDB" id="A0A9D4HSI8"/>
<accession>A0A9D4HSI8</accession>
<comment type="caution">
    <text evidence="1">The sequence shown here is derived from an EMBL/GenBank/DDBJ whole genome shotgun (WGS) entry which is preliminary data.</text>
</comment>
<evidence type="ECO:0000313" key="1">
    <source>
        <dbReference type="EMBL" id="KAH3729729.1"/>
    </source>
</evidence>
<dbReference type="EMBL" id="JAIWYP010000012">
    <property type="protein sequence ID" value="KAH3729729.1"/>
    <property type="molecule type" value="Genomic_DNA"/>
</dbReference>
<organism evidence="1 2">
    <name type="scientific">Dreissena polymorpha</name>
    <name type="common">Zebra mussel</name>
    <name type="synonym">Mytilus polymorpha</name>
    <dbReference type="NCBI Taxonomy" id="45954"/>
    <lineage>
        <taxon>Eukaryota</taxon>
        <taxon>Metazoa</taxon>
        <taxon>Spiralia</taxon>
        <taxon>Lophotrochozoa</taxon>
        <taxon>Mollusca</taxon>
        <taxon>Bivalvia</taxon>
        <taxon>Autobranchia</taxon>
        <taxon>Heteroconchia</taxon>
        <taxon>Euheterodonta</taxon>
        <taxon>Imparidentia</taxon>
        <taxon>Neoheterodontei</taxon>
        <taxon>Myida</taxon>
        <taxon>Dreissenoidea</taxon>
        <taxon>Dreissenidae</taxon>
        <taxon>Dreissena</taxon>
    </lineage>
</organism>
<keyword evidence="2" id="KW-1185">Reference proteome</keyword>
<sequence length="174" mass="20233">MDCPISKRRATLSNHTLKESSVARIKRLKYYRCATCRFAKYRNVIWISCKSLYVIMNPFDSEVLIPKSLVTRKFPIGALDESEHTDSVINCNHDDFTKRTDAFPWVYCGCALYERSSVNPNHHRKRHVLLKCMGNKNVEIQTVFCEINILSILYFASQMRRKARHRILGSVESA</sequence>
<gene>
    <name evidence="1" type="ORF">DPMN_055707</name>
</gene>
<proteinExistence type="predicted"/>
<dbReference type="Proteomes" id="UP000828390">
    <property type="component" value="Unassembled WGS sequence"/>
</dbReference>
<protein>
    <submittedName>
        <fullName evidence="1">Uncharacterized protein</fullName>
    </submittedName>
</protein>
<reference evidence="1" key="2">
    <citation type="submission" date="2020-11" db="EMBL/GenBank/DDBJ databases">
        <authorList>
            <person name="McCartney M.A."/>
            <person name="Auch B."/>
            <person name="Kono T."/>
            <person name="Mallez S."/>
            <person name="Becker A."/>
            <person name="Gohl D.M."/>
            <person name="Silverstein K.A.T."/>
            <person name="Koren S."/>
            <person name="Bechman K.B."/>
            <person name="Herman A."/>
            <person name="Abrahante J.E."/>
            <person name="Garbe J."/>
        </authorList>
    </citation>
    <scope>NUCLEOTIDE SEQUENCE</scope>
    <source>
        <strain evidence="1">Duluth1</strain>
        <tissue evidence="1">Whole animal</tissue>
    </source>
</reference>
<evidence type="ECO:0000313" key="2">
    <source>
        <dbReference type="Proteomes" id="UP000828390"/>
    </source>
</evidence>
<reference evidence="1" key="1">
    <citation type="journal article" date="2019" name="bioRxiv">
        <title>The Genome of the Zebra Mussel, Dreissena polymorpha: A Resource for Invasive Species Research.</title>
        <authorList>
            <person name="McCartney M.A."/>
            <person name="Auch B."/>
            <person name="Kono T."/>
            <person name="Mallez S."/>
            <person name="Zhang Y."/>
            <person name="Obille A."/>
            <person name="Becker A."/>
            <person name="Abrahante J.E."/>
            <person name="Garbe J."/>
            <person name="Badalamenti J.P."/>
            <person name="Herman A."/>
            <person name="Mangelson H."/>
            <person name="Liachko I."/>
            <person name="Sullivan S."/>
            <person name="Sone E.D."/>
            <person name="Koren S."/>
            <person name="Silverstein K.A.T."/>
            <person name="Beckman K.B."/>
            <person name="Gohl D.M."/>
        </authorList>
    </citation>
    <scope>NUCLEOTIDE SEQUENCE</scope>
    <source>
        <strain evidence="1">Duluth1</strain>
        <tissue evidence="1">Whole animal</tissue>
    </source>
</reference>
<name>A0A9D4HSI8_DREPO</name>